<evidence type="ECO:0000313" key="1">
    <source>
        <dbReference type="EMBL" id="MCH4565447.1"/>
    </source>
</evidence>
<keyword evidence="2" id="KW-1185">Reference proteome</keyword>
<protein>
    <submittedName>
        <fullName evidence="1">Uncharacterized protein</fullName>
    </submittedName>
</protein>
<dbReference type="EMBL" id="JAKVPY010000042">
    <property type="protein sequence ID" value="MCH4565447.1"/>
    <property type="molecule type" value="Genomic_DNA"/>
</dbReference>
<dbReference type="InterPro" id="IPR027417">
    <property type="entry name" value="P-loop_NTPase"/>
</dbReference>
<organism evidence="1 2">
    <name type="scientific">Halomonas flagellata</name>
    <dbReference type="NCBI Taxonomy" id="2920385"/>
    <lineage>
        <taxon>Bacteria</taxon>
        <taxon>Pseudomonadati</taxon>
        <taxon>Pseudomonadota</taxon>
        <taxon>Gammaproteobacteria</taxon>
        <taxon>Oceanospirillales</taxon>
        <taxon>Halomonadaceae</taxon>
        <taxon>Halomonas</taxon>
    </lineage>
</organism>
<dbReference type="SUPFAM" id="SSF52540">
    <property type="entry name" value="P-loop containing nucleoside triphosphate hydrolases"/>
    <property type="match status" value="1"/>
</dbReference>
<proteinExistence type="predicted"/>
<dbReference type="Proteomes" id="UP001202117">
    <property type="component" value="Unassembled WGS sequence"/>
</dbReference>
<name>A0ABS9S036_9GAMM</name>
<reference evidence="1 2" key="1">
    <citation type="submission" date="2022-02" db="EMBL/GenBank/DDBJ databases">
        <title>Halomonas fukangensis sp. nov., a halophilic bacterium isolated from a bulk soil of Kalidium foliatum at Fukang.</title>
        <authorList>
            <person name="Huang Y."/>
        </authorList>
    </citation>
    <scope>NUCLEOTIDE SEQUENCE [LARGE SCALE GENOMIC DNA]</scope>
    <source>
        <strain evidence="1 2">EGI 63088</strain>
    </source>
</reference>
<evidence type="ECO:0000313" key="2">
    <source>
        <dbReference type="Proteomes" id="UP001202117"/>
    </source>
</evidence>
<sequence>MKDTISNIFYNRAGFSVYRWRICDSVPLVVDLIGPPGIGKSYLIKCLIKKSVIHASRQKFDQTRRVCISRAYLLSLAAMRLDDIGVLQKKSIKILYDLNIHSANWGVLVDEGLSQHFINELCEMPRDRPDNFDFIMRRRAVINLAASPTFINNRIRDRAAKSGALLSYHNGKTDEELSRFNMKFLEKGENLTLLMKERYFPAITIDASMNDDIVVEQIVDFLSSLTVNELIK</sequence>
<accession>A0ABS9S036</accession>
<comment type="caution">
    <text evidence="1">The sequence shown here is derived from an EMBL/GenBank/DDBJ whole genome shotgun (WGS) entry which is preliminary data.</text>
</comment>
<gene>
    <name evidence="1" type="ORF">MKP05_20320</name>
</gene>
<dbReference type="RefSeq" id="WP_240569989.1">
    <property type="nucleotide sequence ID" value="NZ_JAKVPY010000042.1"/>
</dbReference>
<dbReference type="Gene3D" id="3.40.50.300">
    <property type="entry name" value="P-loop containing nucleotide triphosphate hydrolases"/>
    <property type="match status" value="1"/>
</dbReference>